<dbReference type="eggNOG" id="ENOG5033MR3">
    <property type="taxonomic scope" value="Bacteria"/>
</dbReference>
<keyword evidence="2" id="KW-1185">Reference proteome</keyword>
<protein>
    <recommendedName>
        <fullName evidence="3">Ribbon-helix-helix protein CopG domain-containing protein</fullName>
    </recommendedName>
</protein>
<evidence type="ECO:0000313" key="2">
    <source>
        <dbReference type="Proteomes" id="UP000010297"/>
    </source>
</evidence>
<dbReference type="EMBL" id="BAFF01000003">
    <property type="protein sequence ID" value="GAB51637.1"/>
    <property type="molecule type" value="Genomic_DNA"/>
</dbReference>
<organism evidence="1 2">
    <name type="scientific">Atlantibacter hermannii NBRC 105704</name>
    <dbReference type="NCBI Taxonomy" id="1115512"/>
    <lineage>
        <taxon>Bacteria</taxon>
        <taxon>Pseudomonadati</taxon>
        <taxon>Pseudomonadota</taxon>
        <taxon>Gammaproteobacteria</taxon>
        <taxon>Enterobacterales</taxon>
        <taxon>Enterobacteriaceae</taxon>
        <taxon>Atlantibacter</taxon>
    </lineage>
</organism>
<name>H5V0X9_ATLHE</name>
<sequence>MAQSTTAIQLKSDLKRGVRSKGFKLTEEIISLIADLSDKTGKPQSAVISEAIRLYAESLNK</sequence>
<proteinExistence type="predicted"/>
<dbReference type="Proteomes" id="UP000010297">
    <property type="component" value="Unassembled WGS sequence"/>
</dbReference>
<comment type="caution">
    <text evidence="1">The sequence shown here is derived from an EMBL/GenBank/DDBJ whole genome shotgun (WGS) entry which is preliminary data.</text>
</comment>
<evidence type="ECO:0008006" key="3">
    <source>
        <dbReference type="Google" id="ProtNLM"/>
    </source>
</evidence>
<accession>H5V0X9</accession>
<gene>
    <name evidence="1" type="ORF">EH105704_03_01420</name>
</gene>
<dbReference type="AlphaFoldDB" id="H5V0X9"/>
<reference evidence="1 2" key="1">
    <citation type="submission" date="2012-02" db="EMBL/GenBank/DDBJ databases">
        <title>Whole genome shotgun sequence of Escherichia hermannii NBRC 105704.</title>
        <authorList>
            <person name="Yoshida I."/>
            <person name="Hosoyama A."/>
            <person name="Tsuchikane K."/>
            <person name="Katsumata H."/>
            <person name="Yamazaki S."/>
            <person name="Fujita N."/>
        </authorList>
    </citation>
    <scope>NUCLEOTIDE SEQUENCE [LARGE SCALE GENOMIC DNA]</scope>
    <source>
        <strain evidence="1 2">NBRC 105704</strain>
    </source>
</reference>
<evidence type="ECO:0000313" key="1">
    <source>
        <dbReference type="EMBL" id="GAB51637.1"/>
    </source>
</evidence>